<dbReference type="KEGG" id="tvd:SG34_028105"/>
<organism evidence="2 3">
    <name type="scientific">Thalassomonas viridans</name>
    <dbReference type="NCBI Taxonomy" id="137584"/>
    <lineage>
        <taxon>Bacteria</taxon>
        <taxon>Pseudomonadati</taxon>
        <taxon>Pseudomonadota</taxon>
        <taxon>Gammaproteobacteria</taxon>
        <taxon>Alteromonadales</taxon>
        <taxon>Colwelliaceae</taxon>
        <taxon>Thalassomonas</taxon>
    </lineage>
</organism>
<protein>
    <recommendedName>
        <fullName evidence="4">Glycine zipper domain-containing protein</fullName>
    </recommendedName>
</protein>
<reference evidence="2 3" key="1">
    <citation type="journal article" date="2015" name="Genome Announc.">
        <title>Draft Genome Sequences of Marine Isolates of Thalassomonas viridans and Thalassomonas actiniarum.</title>
        <authorList>
            <person name="Olonade I."/>
            <person name="van Zyl L.J."/>
            <person name="Trindade M."/>
        </authorList>
    </citation>
    <scope>NUCLEOTIDE SEQUENCE [LARGE SCALE GENOMIC DNA]</scope>
    <source>
        <strain evidence="2 3">XOM25</strain>
    </source>
</reference>
<accession>A0AAF0C959</accession>
<sequence>MKSKILLLAGMFALATSVQADEVVKAVPDNTLGQAVGGWSAFLIGGAVGGPVGAVIGGIAGAWSGGHIQQATDNSENGYLVQAENGSRQYIRSPNQAFTVGDQVKITGIRIIADENQSMAKASPE</sequence>
<gene>
    <name evidence="2" type="ORF">SG34_028105</name>
</gene>
<proteinExistence type="predicted"/>
<reference evidence="2 3" key="2">
    <citation type="journal article" date="2022" name="Mar. Drugs">
        <title>Bioassay-Guided Fractionation Leads to the Detection of Cholic Acid Generated by the Rare Thalassomonas sp.</title>
        <authorList>
            <person name="Pheiffer F."/>
            <person name="Schneider Y.K."/>
            <person name="Hansen E.H."/>
            <person name="Andersen J.H."/>
            <person name="Isaksson J."/>
            <person name="Busche T."/>
            <person name="R C."/>
            <person name="Kalinowski J."/>
            <person name="Zyl L.V."/>
            <person name="Trindade M."/>
        </authorList>
    </citation>
    <scope>NUCLEOTIDE SEQUENCE [LARGE SCALE GENOMIC DNA]</scope>
    <source>
        <strain evidence="2 3">XOM25</strain>
    </source>
</reference>
<evidence type="ECO:0008006" key="4">
    <source>
        <dbReference type="Google" id="ProtNLM"/>
    </source>
</evidence>
<keyword evidence="3" id="KW-1185">Reference proteome</keyword>
<evidence type="ECO:0000313" key="3">
    <source>
        <dbReference type="Proteomes" id="UP000032352"/>
    </source>
</evidence>
<feature type="signal peptide" evidence="1">
    <location>
        <begin position="1"/>
        <end position="20"/>
    </location>
</feature>
<name>A0AAF0C959_9GAMM</name>
<dbReference type="AlphaFoldDB" id="A0AAF0C959"/>
<feature type="chain" id="PRO_5041917612" description="Glycine zipper domain-containing protein" evidence="1">
    <location>
        <begin position="21"/>
        <end position="125"/>
    </location>
</feature>
<evidence type="ECO:0000313" key="2">
    <source>
        <dbReference type="EMBL" id="WDE05116.1"/>
    </source>
</evidence>
<keyword evidence="1" id="KW-0732">Signal</keyword>
<dbReference type="EMBL" id="CP059733">
    <property type="protein sequence ID" value="WDE05116.1"/>
    <property type="molecule type" value="Genomic_DNA"/>
</dbReference>
<evidence type="ECO:0000256" key="1">
    <source>
        <dbReference type="SAM" id="SignalP"/>
    </source>
</evidence>
<dbReference type="RefSeq" id="WP_044838830.1">
    <property type="nucleotide sequence ID" value="NZ_CP059733.1"/>
</dbReference>
<dbReference type="Proteomes" id="UP000032352">
    <property type="component" value="Chromosome"/>
</dbReference>